<comment type="similarity">
    <text evidence="4 18">Belongs to the Orn/Lys/Arg decarboxylase class-II family.</text>
</comment>
<dbReference type="InterPro" id="IPR036322">
    <property type="entry name" value="WD40_repeat_dom_sf"/>
</dbReference>
<evidence type="ECO:0000259" key="24">
    <source>
        <dbReference type="Pfam" id="PF23097"/>
    </source>
</evidence>
<dbReference type="InterPro" id="IPR040382">
    <property type="entry name" value="NOL10/Enp2"/>
</dbReference>
<evidence type="ECO:0000256" key="14">
    <source>
        <dbReference type="ARBA" id="ARBA00037173"/>
    </source>
</evidence>
<dbReference type="FunFam" id="2.40.37.10:FF:000005">
    <property type="entry name" value="Ornithine decarboxylase"/>
    <property type="match status" value="1"/>
</dbReference>
<sequence length="1164" mass="133725">TYKPRVRCYDTYQLSLKFERCLDSEVVTFETLSDDYSKIVFLHNDRYIEFHSQSGFYYKTRIPKFGRDFSYHYPSCDLYFVGASSEVYRLNLEQGRYLNPLQTDAAENNVCDINSVHGLFATGTIEGRVECWDPRTRGRVGVLDCALSSVTADSEINSLPTISALKFNGALTMAVGTSTGQVLLYDLRSDKPLLVKDHQYGLPIKSVHFQDSLDLILSADSRIIKMWNKNSGKIFTSLEPEHDLNDVCLYPNSGMLLTANEAPKMGIYYVPVLGPAPRWCSFLDNLTEELEENPESTVYDDYKFVTKKDLENLGLTHLIGSPFLRAYMHGFFMDIRLYHKVKLMVNPFAYEEYRKDKIRQKIEETRAQRVQLKKLPKVNKELALKLIEEEEEKQKSTWKKKVKSLPNILTDDRFKVMFENPDFQVDEESEEFRLLNPLVSKISEKRKKKLRLLEQQELHGKEEEEEPEGKPSDAESSESSDDEKDWVAEVRKQRRLLQQEEKVKRQEQLREDQQTVLKPQFYEIKAGEEFRSFKDSATKQKLMNKTLEDRLKLEAKNGTLSVSDTTVGSKQLTFTLKKSEQQKKQQEAEKLHRQERKAVRRSAESPKRYTYWLIQSLGFVFLSSTSMFRCFTMEIHKQCKFPKKVDSRLCVYRTFPLLYREHTHLRWTWNSWRIAFVKSWHNPFKFHLLHFLLCCVSKRHQETMNSFSNEEFDCHFLDEGFTAKDILDQKINEVSSSDDKDAFYVADLGDILKKHLRWLKALPRVTPFYAVKCNDSRTIVKTLAAIGTGFDCASKTEIQLVQSLGVPPERIIYANPCKQVSQIKYAANNGVQMMTFDSEVELMKVARAHPKAKLVLRIATDDSKAVCRLSVKFGATLKTSRLLLERAKELDIDVIGVSFHVGSGCTDPETFVQAISDARCVFDMGAEVGFNMYLLDIGGGFPGSEDVKLKFEEITSVINPALDKYFPSDSGVRIIAEPGRYYVASAFTLAVNIIAKKLVLKEQTGSDDEEESSERTFMYYVNDGVYGSFNCILYDHAHVKPLLQKRPKPDEKYYSSSIWGPTCDGLDRIVERCNLPEMHVGDWMLFENMGAYTVAAASTFNGFQRPTIYYVMSGPTWQLMQQIRAQDFPPGVEEPDVSPLPVSCARESGMKRHSAACASTRINV</sequence>
<dbReference type="InterPro" id="IPR022644">
    <property type="entry name" value="De-COase2_N"/>
</dbReference>
<evidence type="ECO:0000313" key="26">
    <source>
        <dbReference type="EMBL" id="KAG5211213.1"/>
    </source>
</evidence>
<dbReference type="InterPro" id="IPR056551">
    <property type="entry name" value="Beta-prop_NOL10_N"/>
</dbReference>
<dbReference type="AlphaFoldDB" id="A0A836ABJ9"/>
<dbReference type="FunFam" id="2.130.10.10:FF:000252">
    <property type="entry name" value="Nucleolar protein 10"/>
    <property type="match status" value="1"/>
</dbReference>
<dbReference type="Gene3D" id="3.20.20.10">
    <property type="entry name" value="Alanine racemase"/>
    <property type="match status" value="1"/>
</dbReference>
<protein>
    <recommendedName>
        <fullName evidence="15">Ornithine decarboxylase</fullName>
        <ecNumber evidence="13">4.1.1.17</ecNumber>
    </recommendedName>
</protein>
<dbReference type="InterPro" id="IPR009006">
    <property type="entry name" value="Ala_racemase/Decarboxylase_C"/>
</dbReference>
<evidence type="ECO:0000256" key="4">
    <source>
        <dbReference type="ARBA" id="ARBA00008872"/>
    </source>
</evidence>
<accession>A0A836ABJ9</accession>
<feature type="coiled-coil region" evidence="19">
    <location>
        <begin position="487"/>
        <end position="516"/>
    </location>
</feature>
<evidence type="ECO:0000256" key="11">
    <source>
        <dbReference type="ARBA" id="ARBA00023242"/>
    </source>
</evidence>
<evidence type="ECO:0000256" key="9">
    <source>
        <dbReference type="ARBA" id="ARBA00023115"/>
    </source>
</evidence>
<dbReference type="Proteomes" id="UP000664991">
    <property type="component" value="Unassembled WGS sequence"/>
</dbReference>
<evidence type="ECO:0000256" key="8">
    <source>
        <dbReference type="ARBA" id="ARBA00022898"/>
    </source>
</evidence>
<dbReference type="InterPro" id="IPR022657">
    <property type="entry name" value="De-COase2_CS"/>
</dbReference>
<feature type="modified residue" description="N6-(pyridoxal phosphate)lysine" evidence="17">
    <location>
        <position position="772"/>
    </location>
</feature>
<evidence type="ECO:0000259" key="25">
    <source>
        <dbReference type="Pfam" id="PF23098"/>
    </source>
</evidence>
<feature type="domain" description="Nucleolar protein 10-like N-terminal" evidence="25">
    <location>
        <begin position="2"/>
        <end position="293"/>
    </location>
</feature>
<evidence type="ECO:0000256" key="20">
    <source>
        <dbReference type="SAM" id="MobiDB-lite"/>
    </source>
</evidence>
<dbReference type="Gene3D" id="2.40.37.10">
    <property type="entry name" value="Lyase, Ornithine Decarboxylase, Chain A, domain 1"/>
    <property type="match status" value="1"/>
</dbReference>
<evidence type="ECO:0000259" key="23">
    <source>
        <dbReference type="Pfam" id="PF08159"/>
    </source>
</evidence>
<dbReference type="GO" id="GO:0032040">
    <property type="term" value="C:small-subunit processome"/>
    <property type="evidence" value="ECO:0007669"/>
    <property type="project" value="TreeGrafter"/>
</dbReference>
<evidence type="ECO:0000259" key="22">
    <source>
        <dbReference type="Pfam" id="PF02784"/>
    </source>
</evidence>
<dbReference type="GO" id="GO:0030686">
    <property type="term" value="C:90S preribosome"/>
    <property type="evidence" value="ECO:0007669"/>
    <property type="project" value="TreeGrafter"/>
</dbReference>
<keyword evidence="5" id="KW-0853">WD repeat</keyword>
<comment type="function">
    <text evidence="14">Catalyzes the first and rate-limiting step of polyamine biosynthesis that converts ornithine into putrescine, which is the precursor for the polyamines, spermidine and spermine. Polyamines are essential for cell proliferation and are implicated in cellular processes, ranging from DNA replication to apoptosis.</text>
</comment>
<comment type="cofactor">
    <cofactor evidence="1 17">
        <name>pyridoxal 5'-phosphate</name>
        <dbReference type="ChEBI" id="CHEBI:597326"/>
    </cofactor>
</comment>
<evidence type="ECO:0000256" key="1">
    <source>
        <dbReference type="ARBA" id="ARBA00001933"/>
    </source>
</evidence>
<evidence type="ECO:0000256" key="10">
    <source>
        <dbReference type="ARBA" id="ARBA00023239"/>
    </source>
</evidence>
<dbReference type="PRINTS" id="PR01182">
    <property type="entry name" value="ORNDCRBXLASE"/>
</dbReference>
<dbReference type="FunFam" id="3.20.20.10:FF:000006">
    <property type="entry name" value="Ornithine decarboxylase 1"/>
    <property type="match status" value="1"/>
</dbReference>
<feature type="compositionally biased region" description="Acidic residues" evidence="20">
    <location>
        <begin position="475"/>
        <end position="484"/>
    </location>
</feature>
<feature type="region of interest" description="Disordered" evidence="20">
    <location>
        <begin position="578"/>
        <end position="601"/>
    </location>
</feature>
<comment type="pathway">
    <text evidence="12">Amine and polyamine biosynthesis; putrescine biosynthesis via L-ornithine pathway; putrescine from L-ornithine: step 1/1.</text>
</comment>
<keyword evidence="11" id="KW-0539">Nucleus</keyword>
<feature type="compositionally biased region" description="Basic and acidic residues" evidence="20">
    <location>
        <begin position="456"/>
        <end position="473"/>
    </location>
</feature>
<feature type="active site" description="Proton donor" evidence="17">
    <location>
        <position position="1063"/>
    </location>
</feature>
<dbReference type="InterPro" id="IPR015943">
    <property type="entry name" value="WD40/YVTN_repeat-like_dom_sf"/>
</dbReference>
<dbReference type="InterPro" id="IPR022653">
    <property type="entry name" value="De-COase2_pyr-phos_BS"/>
</dbReference>
<keyword evidence="10" id="KW-0456">Lyase</keyword>
<dbReference type="CDD" id="cd00622">
    <property type="entry name" value="PLPDE_III_ODC"/>
    <property type="match status" value="1"/>
</dbReference>
<keyword evidence="9" id="KW-0620">Polyamine biosynthesis</keyword>
<keyword evidence="7" id="KW-0210">Decarboxylase</keyword>
<evidence type="ECO:0000256" key="18">
    <source>
        <dbReference type="RuleBase" id="RU003737"/>
    </source>
</evidence>
<dbReference type="InterPro" id="IPR002433">
    <property type="entry name" value="Orn_de-COase"/>
</dbReference>
<feature type="domain" description="Orn/DAP/Arg decarboxylase 2 N-terminal" evidence="22">
    <location>
        <begin position="748"/>
        <end position="984"/>
    </location>
</feature>
<dbReference type="Pfam" id="PF23097">
    <property type="entry name" value="NOL10_2nd"/>
    <property type="match status" value="1"/>
</dbReference>
<dbReference type="SUPFAM" id="SSF51419">
    <property type="entry name" value="PLP-binding barrel"/>
    <property type="match status" value="1"/>
</dbReference>
<dbReference type="InterPro" id="IPR012580">
    <property type="entry name" value="NUC153"/>
</dbReference>
<evidence type="ECO:0000256" key="13">
    <source>
        <dbReference type="ARBA" id="ARBA00034138"/>
    </source>
</evidence>
<keyword evidence="8 17" id="KW-0663">Pyridoxal phosphate</keyword>
<evidence type="ECO:0000256" key="12">
    <source>
        <dbReference type="ARBA" id="ARBA00034115"/>
    </source>
</evidence>
<comment type="similarity">
    <text evidence="3">Belongs to the WD repeat NOL10/ENP2 family.</text>
</comment>
<dbReference type="GO" id="GO:0000462">
    <property type="term" value="P:maturation of SSU-rRNA from tricistronic rRNA transcript (SSU-rRNA, 5.8S rRNA, LSU-rRNA)"/>
    <property type="evidence" value="ECO:0007669"/>
    <property type="project" value="TreeGrafter"/>
</dbReference>
<proteinExistence type="inferred from homology"/>
<dbReference type="InterPro" id="IPR022643">
    <property type="entry name" value="De-COase2_C"/>
</dbReference>
<dbReference type="InterPro" id="IPR056550">
    <property type="entry name" value="NOL10_2nd"/>
</dbReference>
<dbReference type="PROSITE" id="PS00879">
    <property type="entry name" value="ODR_DC_2_2"/>
    <property type="match status" value="1"/>
</dbReference>
<dbReference type="EC" id="4.1.1.17" evidence="13"/>
<dbReference type="PANTHER" id="PTHR14927:SF0">
    <property type="entry name" value="NUCLEOLAR PROTEIN 10"/>
    <property type="match status" value="1"/>
</dbReference>
<dbReference type="SUPFAM" id="SSF50978">
    <property type="entry name" value="WD40 repeat-like"/>
    <property type="match status" value="1"/>
</dbReference>
<evidence type="ECO:0000256" key="19">
    <source>
        <dbReference type="SAM" id="Coils"/>
    </source>
</evidence>
<evidence type="ECO:0000256" key="6">
    <source>
        <dbReference type="ARBA" id="ARBA00022737"/>
    </source>
</evidence>
<dbReference type="Pfam" id="PF08159">
    <property type="entry name" value="NUC153"/>
    <property type="match status" value="1"/>
</dbReference>
<feature type="domain" description="Nucleolar protein 10-like second" evidence="24">
    <location>
        <begin position="298"/>
        <end position="346"/>
    </location>
</feature>
<dbReference type="InterPro" id="IPR029066">
    <property type="entry name" value="PLP-binding_barrel"/>
</dbReference>
<dbReference type="Pfam" id="PF02784">
    <property type="entry name" value="Orn_Arg_deC_N"/>
    <property type="match status" value="1"/>
</dbReference>
<comment type="catalytic activity">
    <reaction evidence="16">
        <text>L-ornithine + H(+) = putrescine + CO2</text>
        <dbReference type="Rhea" id="RHEA:22964"/>
        <dbReference type="ChEBI" id="CHEBI:15378"/>
        <dbReference type="ChEBI" id="CHEBI:16526"/>
        <dbReference type="ChEBI" id="CHEBI:46911"/>
        <dbReference type="ChEBI" id="CHEBI:326268"/>
        <dbReference type="EC" id="4.1.1.17"/>
    </reaction>
</comment>
<dbReference type="Pfam" id="PF23098">
    <property type="entry name" value="Beta-prop_NOL10_N"/>
    <property type="match status" value="1"/>
</dbReference>
<dbReference type="PROSITE" id="PS00878">
    <property type="entry name" value="ODR_DC_2_1"/>
    <property type="match status" value="1"/>
</dbReference>
<feature type="compositionally biased region" description="Basic and acidic residues" evidence="20">
    <location>
        <begin position="578"/>
        <end position="592"/>
    </location>
</feature>
<comment type="subcellular location">
    <subcellularLocation>
        <location evidence="2">Nucleus</location>
        <location evidence="2">Nucleolus</location>
    </subcellularLocation>
</comment>
<evidence type="ECO:0000259" key="21">
    <source>
        <dbReference type="Pfam" id="PF00278"/>
    </source>
</evidence>
<reference evidence="26 27" key="1">
    <citation type="submission" date="2020-12" db="EMBL/GenBank/DDBJ databases">
        <title>De novo assembly of Tibetan sheep genome.</title>
        <authorList>
            <person name="Li X."/>
        </authorList>
    </citation>
    <scope>NUCLEOTIDE SEQUENCE [LARGE SCALE GENOMIC DNA]</scope>
    <source>
        <tissue evidence="26">Heart</tissue>
    </source>
</reference>
<evidence type="ECO:0000256" key="16">
    <source>
        <dbReference type="ARBA" id="ARBA00049127"/>
    </source>
</evidence>
<feature type="domain" description="NUC153" evidence="23">
    <location>
        <begin position="411"/>
        <end position="437"/>
    </location>
</feature>
<dbReference type="EMBL" id="JAEMGP010000003">
    <property type="protein sequence ID" value="KAG5211213.1"/>
    <property type="molecule type" value="Genomic_DNA"/>
</dbReference>
<evidence type="ECO:0000256" key="3">
    <source>
        <dbReference type="ARBA" id="ARBA00005264"/>
    </source>
</evidence>
<dbReference type="PRINTS" id="PR01179">
    <property type="entry name" value="ODADCRBXLASE"/>
</dbReference>
<keyword evidence="19" id="KW-0175">Coiled coil</keyword>
<comment type="caution">
    <text evidence="26">The sequence shown here is derived from an EMBL/GenBank/DDBJ whole genome shotgun (WGS) entry which is preliminary data.</text>
</comment>
<dbReference type="GO" id="GO:0006596">
    <property type="term" value="P:polyamine biosynthetic process"/>
    <property type="evidence" value="ECO:0007669"/>
    <property type="project" value="UniProtKB-KW"/>
</dbReference>
<evidence type="ECO:0000256" key="7">
    <source>
        <dbReference type="ARBA" id="ARBA00022793"/>
    </source>
</evidence>
<dbReference type="GO" id="GO:0004586">
    <property type="term" value="F:ornithine decarboxylase activity"/>
    <property type="evidence" value="ECO:0007669"/>
    <property type="project" value="UniProtKB-EC"/>
</dbReference>
<name>A0A836ABJ9_SHEEP</name>
<evidence type="ECO:0000313" key="27">
    <source>
        <dbReference type="Proteomes" id="UP000664991"/>
    </source>
</evidence>
<dbReference type="Gene3D" id="2.130.10.10">
    <property type="entry name" value="YVTN repeat-like/Quinoprotein amine dehydrogenase"/>
    <property type="match status" value="1"/>
</dbReference>
<evidence type="ECO:0000256" key="15">
    <source>
        <dbReference type="ARBA" id="ARBA00039485"/>
    </source>
</evidence>
<gene>
    <name evidence="26" type="ORF">JEQ12_013642</name>
</gene>
<dbReference type="SUPFAM" id="SSF50621">
    <property type="entry name" value="Alanine racemase C-terminal domain-like"/>
    <property type="match status" value="1"/>
</dbReference>
<evidence type="ECO:0000256" key="5">
    <source>
        <dbReference type="ARBA" id="ARBA00022574"/>
    </source>
</evidence>
<evidence type="ECO:0000256" key="17">
    <source>
        <dbReference type="PIRSR" id="PIRSR600183-50"/>
    </source>
</evidence>
<dbReference type="InterPro" id="IPR000183">
    <property type="entry name" value="Orn/DAP/Arg_de-COase"/>
</dbReference>
<organism evidence="26 27">
    <name type="scientific">Ovis aries</name>
    <name type="common">Sheep</name>
    <dbReference type="NCBI Taxonomy" id="9940"/>
    <lineage>
        <taxon>Eukaryota</taxon>
        <taxon>Metazoa</taxon>
        <taxon>Chordata</taxon>
        <taxon>Craniata</taxon>
        <taxon>Vertebrata</taxon>
        <taxon>Euteleostomi</taxon>
        <taxon>Mammalia</taxon>
        <taxon>Eutheria</taxon>
        <taxon>Laurasiatheria</taxon>
        <taxon>Artiodactyla</taxon>
        <taxon>Ruminantia</taxon>
        <taxon>Pecora</taxon>
        <taxon>Bovidae</taxon>
        <taxon>Caprinae</taxon>
        <taxon>Ovis</taxon>
    </lineage>
</organism>
<feature type="non-terminal residue" evidence="26">
    <location>
        <position position="1164"/>
    </location>
</feature>
<dbReference type="Pfam" id="PF00278">
    <property type="entry name" value="Orn_DAP_Arg_deC"/>
    <property type="match status" value="1"/>
</dbReference>
<feature type="domain" description="Orn/DAP/Arg decarboxylase 2 C-terminal" evidence="21">
    <location>
        <begin position="747"/>
        <end position="1090"/>
    </location>
</feature>
<feature type="region of interest" description="Disordered" evidence="20">
    <location>
        <begin position="456"/>
        <end position="485"/>
    </location>
</feature>
<keyword evidence="6" id="KW-0677">Repeat</keyword>
<dbReference type="PANTHER" id="PTHR14927">
    <property type="entry name" value="NUCLEOLAR PROTEIN 10"/>
    <property type="match status" value="1"/>
</dbReference>
<evidence type="ECO:0000256" key="2">
    <source>
        <dbReference type="ARBA" id="ARBA00004604"/>
    </source>
</evidence>